<keyword evidence="8 11" id="KW-1133">Transmembrane helix</keyword>
<evidence type="ECO:0000256" key="3">
    <source>
        <dbReference type="ARBA" id="ARBA00012438"/>
    </source>
</evidence>
<protein>
    <recommendedName>
        <fullName evidence="3">histidine kinase</fullName>
        <ecNumber evidence="3">2.7.13.3</ecNumber>
    </recommendedName>
</protein>
<dbReference type="CDD" id="cd00075">
    <property type="entry name" value="HATPase"/>
    <property type="match status" value="1"/>
</dbReference>
<evidence type="ECO:0000313" key="14">
    <source>
        <dbReference type="EMBL" id="VYT21789.1"/>
    </source>
</evidence>
<evidence type="ECO:0000259" key="13">
    <source>
        <dbReference type="PROSITE" id="PS50885"/>
    </source>
</evidence>
<dbReference type="InterPro" id="IPR050428">
    <property type="entry name" value="TCS_sensor_his_kinase"/>
</dbReference>
<dbReference type="PANTHER" id="PTHR45436">
    <property type="entry name" value="SENSOR HISTIDINE KINASE YKOH"/>
    <property type="match status" value="1"/>
</dbReference>
<dbReference type="PANTHER" id="PTHR45436:SF5">
    <property type="entry name" value="SENSOR HISTIDINE KINASE TRCS"/>
    <property type="match status" value="1"/>
</dbReference>
<evidence type="ECO:0000256" key="7">
    <source>
        <dbReference type="ARBA" id="ARBA00022777"/>
    </source>
</evidence>
<keyword evidence="10 11" id="KW-0472">Membrane</keyword>
<dbReference type="InterPro" id="IPR036890">
    <property type="entry name" value="HATPase_C_sf"/>
</dbReference>
<accession>A0A6N2UUT6</accession>
<dbReference type="Gene3D" id="1.10.287.130">
    <property type="match status" value="1"/>
</dbReference>
<comment type="catalytic activity">
    <reaction evidence="1">
        <text>ATP + protein L-histidine = ADP + protein N-phospho-L-histidine.</text>
        <dbReference type="EC" id="2.7.13.3"/>
    </reaction>
</comment>
<feature type="domain" description="Histidine kinase" evidence="12">
    <location>
        <begin position="240"/>
        <end position="454"/>
    </location>
</feature>
<evidence type="ECO:0000259" key="12">
    <source>
        <dbReference type="PROSITE" id="PS50109"/>
    </source>
</evidence>
<dbReference type="SMART" id="SM00388">
    <property type="entry name" value="HisKA"/>
    <property type="match status" value="1"/>
</dbReference>
<dbReference type="SMART" id="SM00387">
    <property type="entry name" value="HATPase_c"/>
    <property type="match status" value="1"/>
</dbReference>
<gene>
    <name evidence="14" type="primary">yycG_5</name>
    <name evidence="14" type="ORF">CNLFYP112_02314</name>
</gene>
<dbReference type="InterPro" id="IPR036097">
    <property type="entry name" value="HisK_dim/P_sf"/>
</dbReference>
<dbReference type="InterPro" id="IPR004358">
    <property type="entry name" value="Sig_transdc_His_kin-like_C"/>
</dbReference>
<comment type="subcellular location">
    <subcellularLocation>
        <location evidence="2">Membrane</location>
    </subcellularLocation>
</comment>
<evidence type="ECO:0000256" key="9">
    <source>
        <dbReference type="ARBA" id="ARBA00023012"/>
    </source>
</evidence>
<reference evidence="14" key="1">
    <citation type="submission" date="2019-11" db="EMBL/GenBank/DDBJ databases">
        <authorList>
            <person name="Feng L."/>
        </authorList>
    </citation>
    <scope>NUCLEOTIDE SEQUENCE</scope>
    <source>
        <strain evidence="14">CnexileLFYP112</strain>
    </source>
</reference>
<evidence type="ECO:0000256" key="6">
    <source>
        <dbReference type="ARBA" id="ARBA00022692"/>
    </source>
</evidence>
<dbReference type="SUPFAM" id="SSF47384">
    <property type="entry name" value="Homodimeric domain of signal transducing histidine kinase"/>
    <property type="match status" value="1"/>
</dbReference>
<evidence type="ECO:0000256" key="1">
    <source>
        <dbReference type="ARBA" id="ARBA00000085"/>
    </source>
</evidence>
<sequence>MKKVSLKVKLTLLYTACMVFVIGFIFAVLFSISNREVLASTQMKLKNRVQESMDEVEWEDGQLEVDSDFYQIEDNVYLALYDEDAYFLYGKRPSGFTEQIDFSNGEVQKVKDGKREWYVYDLKLQMKENTVYIRGLTSVTDAEESFLITIRIAVILLPLTALMVGILVYRMTRRTLFPVKTITETVQEIRHDADLSRRVGLYKEDGRKNRDEIAYLAQTFDEMLEELEKVFQREKQFTSDVSHELRTPVSVILAQCESCLEEESFNEKQREQIMVIQKKARTIAELISHLLMLSRADQGRLKLHLEEVNVSELVEMIVEEQQILATERDITIQTKIEPELYAKLDETLYIRMMDNLLSNATAYGKEGGTIEVTLTRGAEGLCGTVKDDGIGIAKEHLSHIWERFYRVDAARTGGNHSGLGLAMVKWIVEVHGGNIQVESVPGEGTTFTYVFPER</sequence>
<proteinExistence type="predicted"/>
<keyword evidence="6 11" id="KW-0812">Transmembrane</keyword>
<dbReference type="InterPro" id="IPR003660">
    <property type="entry name" value="HAMP_dom"/>
</dbReference>
<dbReference type="AlphaFoldDB" id="A0A6N2UUT6"/>
<keyword evidence="9" id="KW-0902">Two-component regulatory system</keyword>
<evidence type="ECO:0000256" key="2">
    <source>
        <dbReference type="ARBA" id="ARBA00004370"/>
    </source>
</evidence>
<dbReference type="SUPFAM" id="SSF55874">
    <property type="entry name" value="ATPase domain of HSP90 chaperone/DNA topoisomerase II/histidine kinase"/>
    <property type="match status" value="1"/>
</dbReference>
<evidence type="ECO:0000256" key="4">
    <source>
        <dbReference type="ARBA" id="ARBA00022553"/>
    </source>
</evidence>
<dbReference type="InterPro" id="IPR003661">
    <property type="entry name" value="HisK_dim/P_dom"/>
</dbReference>
<keyword evidence="7 14" id="KW-0418">Kinase</keyword>
<feature type="transmembrane region" description="Helical" evidence="11">
    <location>
        <begin position="146"/>
        <end position="169"/>
    </location>
</feature>
<dbReference type="GO" id="GO:0005886">
    <property type="term" value="C:plasma membrane"/>
    <property type="evidence" value="ECO:0007669"/>
    <property type="project" value="TreeGrafter"/>
</dbReference>
<organism evidence="14">
    <name type="scientific">[Clostridium] nexile</name>
    <dbReference type="NCBI Taxonomy" id="29361"/>
    <lineage>
        <taxon>Bacteria</taxon>
        <taxon>Bacillati</taxon>
        <taxon>Bacillota</taxon>
        <taxon>Clostridia</taxon>
        <taxon>Lachnospirales</taxon>
        <taxon>Lachnospiraceae</taxon>
        <taxon>Tyzzerella</taxon>
    </lineage>
</organism>
<evidence type="ECO:0000256" key="11">
    <source>
        <dbReference type="SAM" id="Phobius"/>
    </source>
</evidence>
<keyword evidence="5 14" id="KW-0808">Transferase</keyword>
<dbReference type="EMBL" id="CACRTG010000021">
    <property type="protein sequence ID" value="VYT21789.1"/>
    <property type="molecule type" value="Genomic_DNA"/>
</dbReference>
<dbReference type="SMART" id="SM00304">
    <property type="entry name" value="HAMP"/>
    <property type="match status" value="1"/>
</dbReference>
<dbReference type="FunFam" id="3.30.565.10:FF:000006">
    <property type="entry name" value="Sensor histidine kinase WalK"/>
    <property type="match status" value="1"/>
</dbReference>
<dbReference type="CDD" id="cd06225">
    <property type="entry name" value="HAMP"/>
    <property type="match status" value="1"/>
</dbReference>
<dbReference type="InterPro" id="IPR003594">
    <property type="entry name" value="HATPase_dom"/>
</dbReference>
<dbReference type="EC" id="2.7.13.3" evidence="3"/>
<dbReference type="PROSITE" id="PS50109">
    <property type="entry name" value="HIS_KIN"/>
    <property type="match status" value="1"/>
</dbReference>
<dbReference type="PRINTS" id="PR00344">
    <property type="entry name" value="BCTRLSENSOR"/>
</dbReference>
<dbReference type="CDD" id="cd00082">
    <property type="entry name" value="HisKA"/>
    <property type="match status" value="1"/>
</dbReference>
<evidence type="ECO:0000256" key="8">
    <source>
        <dbReference type="ARBA" id="ARBA00022989"/>
    </source>
</evidence>
<evidence type="ECO:0000256" key="5">
    <source>
        <dbReference type="ARBA" id="ARBA00022679"/>
    </source>
</evidence>
<dbReference type="GO" id="GO:0000155">
    <property type="term" value="F:phosphorelay sensor kinase activity"/>
    <property type="evidence" value="ECO:0007669"/>
    <property type="project" value="InterPro"/>
</dbReference>
<dbReference type="Gene3D" id="6.10.340.10">
    <property type="match status" value="1"/>
</dbReference>
<keyword evidence="4" id="KW-0597">Phosphoprotein</keyword>
<name>A0A6N2UUT6_9FIRM</name>
<dbReference type="Pfam" id="PF00512">
    <property type="entry name" value="HisKA"/>
    <property type="match status" value="1"/>
</dbReference>
<dbReference type="Gene3D" id="3.30.565.10">
    <property type="entry name" value="Histidine kinase-like ATPase, C-terminal domain"/>
    <property type="match status" value="1"/>
</dbReference>
<dbReference type="InterPro" id="IPR005467">
    <property type="entry name" value="His_kinase_dom"/>
</dbReference>
<feature type="domain" description="HAMP" evidence="13">
    <location>
        <begin position="173"/>
        <end position="232"/>
    </location>
</feature>
<dbReference type="Pfam" id="PF02518">
    <property type="entry name" value="HATPase_c"/>
    <property type="match status" value="1"/>
</dbReference>
<evidence type="ECO:0000256" key="10">
    <source>
        <dbReference type="ARBA" id="ARBA00023136"/>
    </source>
</evidence>
<dbReference type="PROSITE" id="PS50885">
    <property type="entry name" value="HAMP"/>
    <property type="match status" value="1"/>
</dbReference>
<feature type="transmembrane region" description="Helical" evidence="11">
    <location>
        <begin position="12"/>
        <end position="33"/>
    </location>
</feature>